<reference evidence="9 10" key="1">
    <citation type="journal article" date="2016" name="Front. Microbiol.">
        <title>Single-Cell (Meta-)Genomics of a Dimorphic Candidatus Thiomargarita nelsonii Reveals Genomic Plasticity.</title>
        <authorList>
            <person name="Flood B.E."/>
            <person name="Fliss P."/>
            <person name="Jones D.S."/>
            <person name="Dick G.J."/>
            <person name="Jain S."/>
            <person name="Kaster A.K."/>
            <person name="Winkel M."/>
            <person name="Mussmann M."/>
            <person name="Bailey J."/>
        </authorList>
    </citation>
    <scope>NUCLEOTIDE SEQUENCE [LARGE SCALE GENOMIC DNA]</scope>
    <source>
        <strain evidence="9">Hydrate Ridge</strain>
    </source>
</reference>
<evidence type="ECO:0000259" key="7">
    <source>
        <dbReference type="PROSITE" id="PS50109"/>
    </source>
</evidence>
<sequence>MNLFNIQEKNKNNMANLEKSKILVVDDKPENLDVLIDYLDKFGLTIFVARNGEEAIQLATKIMPDIILLDVIMPGIDGFQTCHHLKENENTREIPVIFMTALSDKKVKGFKVGGVDYVTKPLQHEEVLARIRAHITIRFQQKKLEKQNEDLLQLNQEKNDFLGMVSHDLKNPLNNILGIADLLNSSIQDKERKLLRLIEANSKRMLELITELLDINRIESGKRDLSLQKIELTALLFESVYRHRMPAEKKQIQLHFEQTDKNCYLYADRTAITQIFDNLISNAVKYSPFDKHINIRLFQSEKVVRCEIQDEGQGITKQDQQKIFAKFARLSARPTDGENSTGLGLSIVKKLVESMDGHVWAESEGKNKGSLFIVEFPR</sequence>
<proteinExistence type="predicted"/>
<dbReference type="Proteomes" id="UP000030428">
    <property type="component" value="Unassembled WGS sequence"/>
</dbReference>
<dbReference type="GO" id="GO:0005886">
    <property type="term" value="C:plasma membrane"/>
    <property type="evidence" value="ECO:0007669"/>
    <property type="project" value="UniProtKB-ARBA"/>
</dbReference>
<dbReference type="PANTHER" id="PTHR43547:SF2">
    <property type="entry name" value="HYBRID SIGNAL TRANSDUCTION HISTIDINE KINASE C"/>
    <property type="match status" value="1"/>
</dbReference>
<feature type="domain" description="Histidine kinase" evidence="7">
    <location>
        <begin position="164"/>
        <end position="378"/>
    </location>
</feature>
<dbReference type="SMART" id="SM00387">
    <property type="entry name" value="HATPase_c"/>
    <property type="match status" value="1"/>
</dbReference>
<dbReference type="InterPro" id="IPR011006">
    <property type="entry name" value="CheY-like_superfamily"/>
</dbReference>
<accession>A0A0A6PM78</accession>
<dbReference type="Pfam" id="PF00512">
    <property type="entry name" value="HisKA"/>
    <property type="match status" value="1"/>
</dbReference>
<evidence type="ECO:0000256" key="1">
    <source>
        <dbReference type="ARBA" id="ARBA00000085"/>
    </source>
</evidence>
<dbReference type="InterPro" id="IPR004358">
    <property type="entry name" value="Sig_transdc_His_kin-like_C"/>
</dbReference>
<dbReference type="PRINTS" id="PR00344">
    <property type="entry name" value="BCTRLSENSOR"/>
</dbReference>
<dbReference type="EC" id="2.7.13.3" evidence="2"/>
<dbReference type="SMART" id="SM00448">
    <property type="entry name" value="REC"/>
    <property type="match status" value="1"/>
</dbReference>
<protein>
    <recommendedName>
        <fullName evidence="2">histidine kinase</fullName>
        <ecNumber evidence="2">2.7.13.3</ecNumber>
    </recommendedName>
</protein>
<dbReference type="InterPro" id="IPR003661">
    <property type="entry name" value="HisK_dim/P_dom"/>
</dbReference>
<dbReference type="EMBL" id="JSZA02000036">
    <property type="protein sequence ID" value="KHD09115.1"/>
    <property type="molecule type" value="Genomic_DNA"/>
</dbReference>
<dbReference type="SUPFAM" id="SSF55874">
    <property type="entry name" value="ATPase domain of HSP90 chaperone/DNA topoisomerase II/histidine kinase"/>
    <property type="match status" value="1"/>
</dbReference>
<feature type="modified residue" description="4-aspartylphosphate" evidence="6">
    <location>
        <position position="70"/>
    </location>
</feature>
<evidence type="ECO:0000256" key="2">
    <source>
        <dbReference type="ARBA" id="ARBA00012438"/>
    </source>
</evidence>
<evidence type="ECO:0000256" key="6">
    <source>
        <dbReference type="PROSITE-ProRule" id="PRU00169"/>
    </source>
</evidence>
<dbReference type="GO" id="GO:0000155">
    <property type="term" value="F:phosphorelay sensor kinase activity"/>
    <property type="evidence" value="ECO:0007669"/>
    <property type="project" value="InterPro"/>
</dbReference>
<evidence type="ECO:0000256" key="5">
    <source>
        <dbReference type="ARBA" id="ARBA00022777"/>
    </source>
</evidence>
<dbReference type="CDD" id="cd19920">
    <property type="entry name" value="REC_PA4781-like"/>
    <property type="match status" value="1"/>
</dbReference>
<dbReference type="FunFam" id="3.30.565.10:FF:000006">
    <property type="entry name" value="Sensor histidine kinase WalK"/>
    <property type="match status" value="1"/>
</dbReference>
<comment type="caution">
    <text evidence="9">The sequence shown here is derived from an EMBL/GenBank/DDBJ whole genome shotgun (WGS) entry which is preliminary data.</text>
</comment>
<dbReference type="Pfam" id="PF00072">
    <property type="entry name" value="Response_reg"/>
    <property type="match status" value="1"/>
</dbReference>
<evidence type="ECO:0000256" key="3">
    <source>
        <dbReference type="ARBA" id="ARBA00022553"/>
    </source>
</evidence>
<dbReference type="CDD" id="cd00082">
    <property type="entry name" value="HisKA"/>
    <property type="match status" value="1"/>
</dbReference>
<keyword evidence="4" id="KW-0808">Transferase</keyword>
<dbReference type="PROSITE" id="PS50109">
    <property type="entry name" value="HIS_KIN"/>
    <property type="match status" value="1"/>
</dbReference>
<comment type="catalytic activity">
    <reaction evidence="1">
        <text>ATP + protein L-histidine = ADP + protein N-phospho-L-histidine.</text>
        <dbReference type="EC" id="2.7.13.3"/>
    </reaction>
</comment>
<dbReference type="Gene3D" id="1.10.287.130">
    <property type="match status" value="1"/>
</dbReference>
<dbReference type="InterPro" id="IPR036890">
    <property type="entry name" value="HATPase_C_sf"/>
</dbReference>
<gene>
    <name evidence="9" type="ORF">PN36_11790</name>
</gene>
<evidence type="ECO:0000259" key="8">
    <source>
        <dbReference type="PROSITE" id="PS50110"/>
    </source>
</evidence>
<dbReference type="InterPro" id="IPR036097">
    <property type="entry name" value="HisK_dim/P_sf"/>
</dbReference>
<feature type="domain" description="Response regulatory" evidence="8">
    <location>
        <begin position="21"/>
        <end position="135"/>
    </location>
</feature>
<keyword evidence="5" id="KW-0418">Kinase</keyword>
<dbReference type="InterPro" id="IPR001789">
    <property type="entry name" value="Sig_transdc_resp-reg_receiver"/>
</dbReference>
<name>A0A0A6PM78_9GAMM</name>
<dbReference type="SUPFAM" id="SSF47384">
    <property type="entry name" value="Homodimeric domain of signal transducing histidine kinase"/>
    <property type="match status" value="1"/>
</dbReference>
<dbReference type="Gene3D" id="3.40.50.2300">
    <property type="match status" value="1"/>
</dbReference>
<keyword evidence="3 6" id="KW-0597">Phosphoprotein</keyword>
<dbReference type="InterPro" id="IPR005467">
    <property type="entry name" value="His_kinase_dom"/>
</dbReference>
<evidence type="ECO:0000256" key="4">
    <source>
        <dbReference type="ARBA" id="ARBA00022679"/>
    </source>
</evidence>
<dbReference type="PANTHER" id="PTHR43547">
    <property type="entry name" value="TWO-COMPONENT HISTIDINE KINASE"/>
    <property type="match status" value="1"/>
</dbReference>
<dbReference type="SMART" id="SM00388">
    <property type="entry name" value="HisKA"/>
    <property type="match status" value="1"/>
</dbReference>
<dbReference type="Gene3D" id="3.30.565.10">
    <property type="entry name" value="Histidine kinase-like ATPase, C-terminal domain"/>
    <property type="match status" value="1"/>
</dbReference>
<dbReference type="InterPro" id="IPR003594">
    <property type="entry name" value="HATPase_dom"/>
</dbReference>
<evidence type="ECO:0000313" key="9">
    <source>
        <dbReference type="EMBL" id="KHD09115.1"/>
    </source>
</evidence>
<dbReference type="Pfam" id="PF02518">
    <property type="entry name" value="HATPase_c"/>
    <property type="match status" value="1"/>
</dbReference>
<keyword evidence="10" id="KW-1185">Reference proteome</keyword>
<organism evidence="9 10">
    <name type="scientific">Candidatus Thiomargarita nelsonii</name>
    <dbReference type="NCBI Taxonomy" id="1003181"/>
    <lineage>
        <taxon>Bacteria</taxon>
        <taxon>Pseudomonadati</taxon>
        <taxon>Pseudomonadota</taxon>
        <taxon>Gammaproteobacteria</taxon>
        <taxon>Thiotrichales</taxon>
        <taxon>Thiotrichaceae</taxon>
        <taxon>Thiomargarita</taxon>
    </lineage>
</organism>
<evidence type="ECO:0000313" key="10">
    <source>
        <dbReference type="Proteomes" id="UP000030428"/>
    </source>
</evidence>
<dbReference type="AlphaFoldDB" id="A0A0A6PM78"/>
<dbReference type="SUPFAM" id="SSF52172">
    <property type="entry name" value="CheY-like"/>
    <property type="match status" value="1"/>
</dbReference>
<dbReference type="PROSITE" id="PS50110">
    <property type="entry name" value="RESPONSE_REGULATORY"/>
    <property type="match status" value="1"/>
</dbReference>